<dbReference type="PANTHER" id="PTHR12203:SF119">
    <property type="entry name" value="GLYCOSYL TRANSFERASE CAP10 DOMAIN-CONTAINING PROTEIN"/>
    <property type="match status" value="1"/>
</dbReference>
<organism evidence="3 4">
    <name type="scientific">Nannochloropsis gaditana</name>
    <dbReference type="NCBI Taxonomy" id="72520"/>
    <lineage>
        <taxon>Eukaryota</taxon>
        <taxon>Sar</taxon>
        <taxon>Stramenopiles</taxon>
        <taxon>Ochrophyta</taxon>
        <taxon>Eustigmatophyceae</taxon>
        <taxon>Eustigmatales</taxon>
        <taxon>Monodopsidaceae</taxon>
        <taxon>Nannochloropsis</taxon>
    </lineage>
</organism>
<feature type="compositionally biased region" description="Low complexity" evidence="1">
    <location>
        <begin position="666"/>
        <end position="678"/>
    </location>
</feature>
<feature type="domain" description="Glycosyl transferase CAP10" evidence="2">
    <location>
        <begin position="236"/>
        <end position="582"/>
    </location>
</feature>
<feature type="compositionally biased region" description="Acidic residues" evidence="1">
    <location>
        <begin position="679"/>
        <end position="692"/>
    </location>
</feature>
<dbReference type="InterPro" id="IPR006598">
    <property type="entry name" value="CAP10"/>
</dbReference>
<feature type="compositionally biased region" description="Basic and acidic residues" evidence="1">
    <location>
        <begin position="623"/>
        <end position="645"/>
    </location>
</feature>
<accession>W7TTQ0</accession>
<keyword evidence="3" id="KW-0808">Transferase</keyword>
<dbReference type="SMART" id="SM00672">
    <property type="entry name" value="CAP10"/>
    <property type="match status" value="1"/>
</dbReference>
<dbReference type="InterPro" id="IPR051091">
    <property type="entry name" value="O-Glucosyltr/Glycosyltrsf_90"/>
</dbReference>
<dbReference type="AlphaFoldDB" id="W7TTQ0"/>
<reference evidence="3 4" key="1">
    <citation type="journal article" date="2014" name="Mol. Plant">
        <title>Chromosome Scale Genome Assembly and Transcriptome Profiling of Nannochloropsis gaditana in Nitrogen Depletion.</title>
        <authorList>
            <person name="Corteggiani Carpinelli E."/>
            <person name="Telatin A."/>
            <person name="Vitulo N."/>
            <person name="Forcato C."/>
            <person name="D'Angelo M."/>
            <person name="Schiavon R."/>
            <person name="Vezzi A."/>
            <person name="Giacometti G.M."/>
            <person name="Morosinotto T."/>
            <person name="Valle G."/>
        </authorList>
    </citation>
    <scope>NUCLEOTIDE SEQUENCE [LARGE SCALE GENOMIC DNA]</scope>
    <source>
        <strain evidence="3 4">B-31</strain>
    </source>
</reference>
<name>W7TTQ0_9STRA</name>
<evidence type="ECO:0000259" key="2">
    <source>
        <dbReference type="SMART" id="SM00672"/>
    </source>
</evidence>
<gene>
    <name evidence="3" type="ORF">Naga_100027g57</name>
</gene>
<comment type="caution">
    <text evidence="3">The sequence shown here is derived from an EMBL/GenBank/DDBJ whole genome shotgun (WGS) entry which is preliminary data.</text>
</comment>
<feature type="region of interest" description="Disordered" evidence="1">
    <location>
        <begin position="623"/>
        <end position="692"/>
    </location>
</feature>
<dbReference type="Pfam" id="PF05686">
    <property type="entry name" value="Glyco_transf_90"/>
    <property type="match status" value="1"/>
</dbReference>
<dbReference type="PANTHER" id="PTHR12203">
    <property type="entry name" value="KDEL LYS-ASP-GLU-LEU CONTAINING - RELATED"/>
    <property type="match status" value="1"/>
</dbReference>
<protein>
    <submittedName>
        <fullName evidence="3">Tyrosine kinase</fullName>
    </submittedName>
</protein>
<keyword evidence="4" id="KW-1185">Reference proteome</keyword>
<evidence type="ECO:0000313" key="3">
    <source>
        <dbReference type="EMBL" id="EWM23941.1"/>
    </source>
</evidence>
<keyword evidence="3" id="KW-0418">Kinase</keyword>
<sequence length="692" mass="79307">KVPSFTSKKEALAFIKVHCRVGSNPDHSHYQHMFSLLTSWEDLNKYLVAKILYYDKLLGKVSKGPSTSSVGVDLSQNVWLRSPPEDFVGLDVKGVVAALDQRLNLSLHRVLSSPSTINTLKYLFEHMRCGIFVKIKAGQLVMFVPFANDSYTNTWASEMEFDSADGTMETYYQEKMKGGFRKENILPNVAEWWANGNMIDNEKVRAGTDKRFGQVWGDFFLCQLKEMLQAVCQERKVADCEFFINKRDYPQLKTHLRKARTLTDEPRPQDSPAPVTAVEPYGFIFGKDDRDANQDVPLGRHAYSSYAPIASLYVSSRFADIPWPTTEDWEAATGRVYPHTFMHRFDAETDELVVENEPRDLFTEANFQKFSQVPWDDKTPTAFFRGTATGGGTTIETNQRLRLAHLSYLWSQDGFYNGRENEDFSAPYLDAKLTGWNMRDKKIASEPMTFIKKKDFAFKVGKSNFVPIYEQARFKYLVYVEGHCAACRYSFLMRLGSVILRVDSQCVADQMWYFPLLRPFVDHVPVKSDLSDLDEQIKWCRDHDSECRQIAANARRLYDTYCSKEGILDYLQLVTHKIAARWHRVPSWWQPSPLGCQRPRGPRGGGDDRCSCRRCNEDRKRTHQAGDWKARQHEERKIRAVERRASKMASRKKSRGARGAEAGQDTSTETMSGSTTTGDVEDDEDDLEALLA</sequence>
<dbReference type="EMBL" id="AZIL01001411">
    <property type="protein sequence ID" value="EWM23941.1"/>
    <property type="molecule type" value="Genomic_DNA"/>
</dbReference>
<evidence type="ECO:0000256" key="1">
    <source>
        <dbReference type="SAM" id="MobiDB-lite"/>
    </source>
</evidence>
<dbReference type="Proteomes" id="UP000019335">
    <property type="component" value="Chromosome 15"/>
</dbReference>
<feature type="non-terminal residue" evidence="3">
    <location>
        <position position="1"/>
    </location>
</feature>
<evidence type="ECO:0000313" key="4">
    <source>
        <dbReference type="Proteomes" id="UP000019335"/>
    </source>
</evidence>
<dbReference type="GO" id="GO:0016301">
    <property type="term" value="F:kinase activity"/>
    <property type="evidence" value="ECO:0007669"/>
    <property type="project" value="UniProtKB-KW"/>
</dbReference>
<dbReference type="OrthoDB" id="541052at2759"/>
<feature type="region of interest" description="Disordered" evidence="1">
    <location>
        <begin position="593"/>
        <end position="612"/>
    </location>
</feature>
<proteinExistence type="predicted"/>